<sequence>MTQHYQRNTRGVLKFCPTCNRMTMHQVYDRRVGSCREQHAFGMSKKQEKNKVASQQDDLFEEGL</sequence>
<feature type="region of interest" description="Disordered" evidence="1">
    <location>
        <begin position="42"/>
        <end position="64"/>
    </location>
</feature>
<organism evidence="2">
    <name type="scientific">viral metagenome</name>
    <dbReference type="NCBI Taxonomy" id="1070528"/>
    <lineage>
        <taxon>unclassified sequences</taxon>
        <taxon>metagenomes</taxon>
        <taxon>organismal metagenomes</taxon>
    </lineage>
</organism>
<reference evidence="2" key="1">
    <citation type="submission" date="2020-03" db="EMBL/GenBank/DDBJ databases">
        <title>The deep terrestrial virosphere.</title>
        <authorList>
            <person name="Holmfeldt K."/>
            <person name="Nilsson E."/>
            <person name="Simone D."/>
            <person name="Lopez-Fernandez M."/>
            <person name="Wu X."/>
            <person name="de Brujin I."/>
            <person name="Lundin D."/>
            <person name="Andersson A."/>
            <person name="Bertilsson S."/>
            <person name="Dopson M."/>
        </authorList>
    </citation>
    <scope>NUCLEOTIDE SEQUENCE</scope>
    <source>
        <strain evidence="2">MM415A05999</strain>
    </source>
</reference>
<accession>A0A6M3JEN1</accession>
<proteinExistence type="predicted"/>
<dbReference type="EMBL" id="MT141637">
    <property type="protein sequence ID" value="QJA68659.1"/>
    <property type="molecule type" value="Genomic_DNA"/>
</dbReference>
<name>A0A6M3JEN1_9ZZZZ</name>
<feature type="compositionally biased region" description="Basic and acidic residues" evidence="1">
    <location>
        <begin position="42"/>
        <end position="51"/>
    </location>
</feature>
<evidence type="ECO:0000256" key="1">
    <source>
        <dbReference type="SAM" id="MobiDB-lite"/>
    </source>
</evidence>
<gene>
    <name evidence="2" type="ORF">MM415A05999_0005</name>
</gene>
<protein>
    <submittedName>
        <fullName evidence="2">Uncharacterized protein</fullName>
    </submittedName>
</protein>
<evidence type="ECO:0000313" key="2">
    <source>
        <dbReference type="EMBL" id="QJA68659.1"/>
    </source>
</evidence>
<dbReference type="AlphaFoldDB" id="A0A6M3JEN1"/>